<accession>A0AAP0JWU0</accession>
<keyword evidence="2" id="KW-1185">Reference proteome</keyword>
<dbReference type="Proteomes" id="UP001419268">
    <property type="component" value="Unassembled WGS sequence"/>
</dbReference>
<dbReference type="AlphaFoldDB" id="A0AAP0JWU0"/>
<gene>
    <name evidence="1" type="ORF">Scep_010083</name>
</gene>
<name>A0AAP0JWU0_9MAGN</name>
<evidence type="ECO:0000313" key="1">
    <source>
        <dbReference type="EMBL" id="KAK9140402.1"/>
    </source>
</evidence>
<dbReference type="PANTHER" id="PTHR33710:SF64">
    <property type="entry name" value="ENDONUCLEASE_EXONUCLEASE_PHOSPHATASE DOMAIN-CONTAINING PROTEIN"/>
    <property type="match status" value="1"/>
</dbReference>
<dbReference type="PANTHER" id="PTHR33710">
    <property type="entry name" value="BNAC02G09200D PROTEIN"/>
    <property type="match status" value="1"/>
</dbReference>
<evidence type="ECO:0008006" key="3">
    <source>
        <dbReference type="Google" id="ProtNLM"/>
    </source>
</evidence>
<proteinExistence type="predicted"/>
<dbReference type="EMBL" id="JBBNAG010000004">
    <property type="protein sequence ID" value="KAK9140402.1"/>
    <property type="molecule type" value="Genomic_DNA"/>
</dbReference>
<dbReference type="InterPro" id="IPR036691">
    <property type="entry name" value="Endo/exonu/phosph_ase_sf"/>
</dbReference>
<sequence>MMLKEDKRGGPDRDESLLRGFCDAVMDNGLIHTPLIGYNYTWERGRCTPRFIEERLDRAMVSDSWLSLHPNATLRNLTAPTSDHSPILLNLTEPLHLNRPYHFRFENAWLKEKGATDLITNSWGSAHEIDIRGKLNNCALALRTWGKRITGNFKQKIHRSKLKIEELRTSNSPNTGTELQKVKSELGNLLDQEEIY</sequence>
<dbReference type="Gene3D" id="3.60.10.10">
    <property type="entry name" value="Endonuclease/exonuclease/phosphatase"/>
    <property type="match status" value="1"/>
</dbReference>
<reference evidence="1 2" key="1">
    <citation type="submission" date="2024-01" db="EMBL/GenBank/DDBJ databases">
        <title>Genome assemblies of Stephania.</title>
        <authorList>
            <person name="Yang L."/>
        </authorList>
    </citation>
    <scope>NUCLEOTIDE SEQUENCE [LARGE SCALE GENOMIC DNA]</scope>
    <source>
        <strain evidence="1">JXDWG</strain>
        <tissue evidence="1">Leaf</tissue>
    </source>
</reference>
<organism evidence="1 2">
    <name type="scientific">Stephania cephalantha</name>
    <dbReference type="NCBI Taxonomy" id="152367"/>
    <lineage>
        <taxon>Eukaryota</taxon>
        <taxon>Viridiplantae</taxon>
        <taxon>Streptophyta</taxon>
        <taxon>Embryophyta</taxon>
        <taxon>Tracheophyta</taxon>
        <taxon>Spermatophyta</taxon>
        <taxon>Magnoliopsida</taxon>
        <taxon>Ranunculales</taxon>
        <taxon>Menispermaceae</taxon>
        <taxon>Menispermoideae</taxon>
        <taxon>Cissampelideae</taxon>
        <taxon>Stephania</taxon>
    </lineage>
</organism>
<comment type="caution">
    <text evidence="1">The sequence shown here is derived from an EMBL/GenBank/DDBJ whole genome shotgun (WGS) entry which is preliminary data.</text>
</comment>
<evidence type="ECO:0000313" key="2">
    <source>
        <dbReference type="Proteomes" id="UP001419268"/>
    </source>
</evidence>
<dbReference type="SUPFAM" id="SSF56219">
    <property type="entry name" value="DNase I-like"/>
    <property type="match status" value="1"/>
</dbReference>
<protein>
    <recommendedName>
        <fullName evidence="3">Endonuclease/exonuclease/phosphatase domain-containing protein</fullName>
    </recommendedName>
</protein>